<feature type="non-terminal residue" evidence="1">
    <location>
        <position position="1"/>
    </location>
</feature>
<dbReference type="Proteomes" id="UP000269945">
    <property type="component" value="Unassembled WGS sequence"/>
</dbReference>
<organism evidence="1 2">
    <name type="scientific">Gulo gulo</name>
    <name type="common">Wolverine</name>
    <name type="synonym">Gluton</name>
    <dbReference type="NCBI Taxonomy" id="48420"/>
    <lineage>
        <taxon>Eukaryota</taxon>
        <taxon>Metazoa</taxon>
        <taxon>Chordata</taxon>
        <taxon>Craniata</taxon>
        <taxon>Vertebrata</taxon>
        <taxon>Euteleostomi</taxon>
        <taxon>Mammalia</taxon>
        <taxon>Eutheria</taxon>
        <taxon>Laurasiatheria</taxon>
        <taxon>Carnivora</taxon>
        <taxon>Caniformia</taxon>
        <taxon>Musteloidea</taxon>
        <taxon>Mustelidae</taxon>
        <taxon>Guloninae</taxon>
        <taxon>Gulo</taxon>
    </lineage>
</organism>
<reference evidence="1 2" key="1">
    <citation type="submission" date="2018-10" db="EMBL/GenBank/DDBJ databases">
        <authorList>
            <person name="Ekblom R."/>
            <person name="Jareborg N."/>
        </authorList>
    </citation>
    <scope>NUCLEOTIDE SEQUENCE [LARGE SCALE GENOMIC DNA]</scope>
    <source>
        <tissue evidence="1">Muscle</tissue>
    </source>
</reference>
<dbReference type="EMBL" id="CYRY02046331">
    <property type="protein sequence ID" value="VCX42020.1"/>
    <property type="molecule type" value="Genomic_DNA"/>
</dbReference>
<proteinExistence type="predicted"/>
<dbReference type="AlphaFoldDB" id="A0A9X9MC73"/>
<sequence>AFSKYQTLLFRCVLCVWLTAPFYSRGKKLRLKEKKVLTQDLSHLVADS</sequence>
<keyword evidence="2" id="KW-1185">Reference proteome</keyword>
<protein>
    <submittedName>
        <fullName evidence="1">Uncharacterized protein</fullName>
    </submittedName>
</protein>
<evidence type="ECO:0000313" key="1">
    <source>
        <dbReference type="EMBL" id="VCX42020.1"/>
    </source>
</evidence>
<name>A0A9X9MC73_GULGU</name>
<gene>
    <name evidence="1" type="ORF">BN2614_LOCUS1</name>
</gene>
<comment type="caution">
    <text evidence="1">The sequence shown here is derived from an EMBL/GenBank/DDBJ whole genome shotgun (WGS) entry which is preliminary data.</text>
</comment>
<evidence type="ECO:0000313" key="2">
    <source>
        <dbReference type="Proteomes" id="UP000269945"/>
    </source>
</evidence>
<accession>A0A9X9MC73</accession>